<name>A0A9K3M2A1_9STRA</name>
<dbReference type="Proteomes" id="UP000693970">
    <property type="component" value="Unassembled WGS sequence"/>
</dbReference>
<dbReference type="PANTHER" id="PTHR34871">
    <property type="entry name" value="DUF5898 DOMAIN-CONTAINING PROTEIN"/>
    <property type="match status" value="1"/>
</dbReference>
<organism evidence="2 3">
    <name type="scientific">Nitzschia inconspicua</name>
    <dbReference type="NCBI Taxonomy" id="303405"/>
    <lineage>
        <taxon>Eukaryota</taxon>
        <taxon>Sar</taxon>
        <taxon>Stramenopiles</taxon>
        <taxon>Ochrophyta</taxon>
        <taxon>Bacillariophyta</taxon>
        <taxon>Bacillariophyceae</taxon>
        <taxon>Bacillariophycidae</taxon>
        <taxon>Bacillariales</taxon>
        <taxon>Bacillariaceae</taxon>
        <taxon>Nitzschia</taxon>
    </lineage>
</organism>
<comment type="caution">
    <text evidence="2">The sequence shown here is derived from an EMBL/GenBank/DDBJ whole genome shotgun (WGS) entry which is preliminary data.</text>
</comment>
<evidence type="ECO:0000313" key="2">
    <source>
        <dbReference type="EMBL" id="KAG7372635.1"/>
    </source>
</evidence>
<evidence type="ECO:0000313" key="3">
    <source>
        <dbReference type="Proteomes" id="UP000693970"/>
    </source>
</evidence>
<evidence type="ECO:0000256" key="1">
    <source>
        <dbReference type="SAM" id="MobiDB-lite"/>
    </source>
</evidence>
<reference evidence="2" key="2">
    <citation type="submission" date="2021-04" db="EMBL/GenBank/DDBJ databases">
        <authorList>
            <person name="Podell S."/>
        </authorList>
    </citation>
    <scope>NUCLEOTIDE SEQUENCE</scope>
    <source>
        <strain evidence="2">Hildebrandi</strain>
    </source>
</reference>
<dbReference type="AlphaFoldDB" id="A0A9K3M2A1"/>
<dbReference type="PANTHER" id="PTHR34871:SF1">
    <property type="entry name" value="DUF5898 DOMAIN-CONTAINING PROTEIN"/>
    <property type="match status" value="1"/>
</dbReference>
<accession>A0A9K3M2A1</accession>
<gene>
    <name evidence="2" type="ORF">IV203_018778</name>
</gene>
<proteinExistence type="predicted"/>
<sequence length="655" mass="73723">MTDTTDSANSSRKRTIEEVEFFLVPSSVDELFERVWEEVALSLSQIKDHSFFRERIHRHCQRFSPCETWEMYREIVDFAQGLIQGFKEGVLEERRKVSVAALMELKEGDILLQVFMGSPNSNVKPSGHTFANGKQKQLDLKTIPLDEDERCGIRSCFMQGRLQNSEGPEIYETESDIQHIVQVVLEDALAACNELLRKFRPRAGASGEILGEEGGYRTLQCYMEQSLWTDRRDHVVVCDSRSGAPLLTVETKVPVEMAITQSGGFQRRSVFMDDKTLGQGYDYLRLMQFTGHQHPIHVTTTIEETSVAWLEDNPTMENYSKSSSDGAACWAAAAEKTFKELGMEQLTTGQSTTDGDVASTGNAGAQSRSRPQSSAVCEVPLARNIIHSQTFKPHQLFHVFVDAILYGLLGAYSSPVLPTLRAGERVSCRLALKLTYRRFQWVLINATVTGPLPSRKRGIISQILQNGARMMSTAFSPHFYAIGVVGVGATSKFFRVITQDGYEGVAKIYIRKHRNGKIELPKAEFLKEAHQCTSIERAIFNATYPEVPVSKVMLNGHPSLLMPYFGSIEQPDGTWKEKVMDALRVLKDGNGCHLKYYDDDVSWRHIGLCRESGKVIFFDFNDMEVIPSKDQIEDEVKRQWEILAGSVRQGINNAI</sequence>
<feature type="region of interest" description="Disordered" evidence="1">
    <location>
        <begin position="349"/>
        <end position="371"/>
    </location>
</feature>
<reference evidence="2" key="1">
    <citation type="journal article" date="2021" name="Sci. Rep.">
        <title>Diploid genomic architecture of Nitzschia inconspicua, an elite biomass production diatom.</title>
        <authorList>
            <person name="Oliver A."/>
            <person name="Podell S."/>
            <person name="Pinowska A."/>
            <person name="Traller J.C."/>
            <person name="Smith S.R."/>
            <person name="McClure R."/>
            <person name="Beliaev A."/>
            <person name="Bohutskyi P."/>
            <person name="Hill E.A."/>
            <person name="Rabines A."/>
            <person name="Zheng H."/>
            <person name="Allen L.Z."/>
            <person name="Kuo A."/>
            <person name="Grigoriev I.V."/>
            <person name="Allen A.E."/>
            <person name="Hazlebeck D."/>
            <person name="Allen E.E."/>
        </authorList>
    </citation>
    <scope>NUCLEOTIDE SEQUENCE</scope>
    <source>
        <strain evidence="2">Hildebrandi</strain>
    </source>
</reference>
<dbReference type="EMBL" id="JAGRRH010000003">
    <property type="protein sequence ID" value="KAG7372635.1"/>
    <property type="molecule type" value="Genomic_DNA"/>
</dbReference>
<protein>
    <submittedName>
        <fullName evidence="2">Uncharacterized protein</fullName>
    </submittedName>
</protein>
<keyword evidence="3" id="KW-1185">Reference proteome</keyword>